<accession>A0A914Z1P7</accession>
<organism evidence="1 2">
    <name type="scientific">Panagrolaimus superbus</name>
    <dbReference type="NCBI Taxonomy" id="310955"/>
    <lineage>
        <taxon>Eukaryota</taxon>
        <taxon>Metazoa</taxon>
        <taxon>Ecdysozoa</taxon>
        <taxon>Nematoda</taxon>
        <taxon>Chromadorea</taxon>
        <taxon>Rhabditida</taxon>
        <taxon>Tylenchina</taxon>
        <taxon>Panagrolaimomorpha</taxon>
        <taxon>Panagrolaimoidea</taxon>
        <taxon>Panagrolaimidae</taxon>
        <taxon>Panagrolaimus</taxon>
    </lineage>
</organism>
<dbReference type="Gene3D" id="2.40.10.10">
    <property type="entry name" value="Trypsin-like serine proteases"/>
    <property type="match status" value="1"/>
</dbReference>
<proteinExistence type="predicted"/>
<protein>
    <submittedName>
        <fullName evidence="2">Uncharacterized protein</fullName>
    </submittedName>
</protein>
<dbReference type="SUPFAM" id="SSF50494">
    <property type="entry name" value="Trypsin-like serine proteases"/>
    <property type="match status" value="1"/>
</dbReference>
<name>A0A914Z1P7_9BILA</name>
<reference evidence="2" key="1">
    <citation type="submission" date="2022-11" db="UniProtKB">
        <authorList>
            <consortium name="WormBaseParasite"/>
        </authorList>
    </citation>
    <scope>IDENTIFICATION</scope>
</reference>
<evidence type="ECO:0000313" key="1">
    <source>
        <dbReference type="Proteomes" id="UP000887577"/>
    </source>
</evidence>
<dbReference type="Proteomes" id="UP000887577">
    <property type="component" value="Unplaced"/>
</dbReference>
<dbReference type="InterPro" id="IPR043504">
    <property type="entry name" value="Peptidase_S1_PA_chymotrypsin"/>
</dbReference>
<dbReference type="InterPro" id="IPR009003">
    <property type="entry name" value="Peptidase_S1_PA"/>
</dbReference>
<evidence type="ECO:0000313" key="2">
    <source>
        <dbReference type="WBParaSite" id="PSU_v2.g6283.t1"/>
    </source>
</evidence>
<dbReference type="WBParaSite" id="PSU_v2.g6283.t1">
    <property type="protein sequence ID" value="PSU_v2.g6283.t1"/>
    <property type="gene ID" value="PSU_v2.g6283"/>
</dbReference>
<sequence>MFIGYSLRYNHIKCVRKFKNVICRATTPRVDNYICVGTNGTGLTIGDNGGGAYVRHNGRFFAVGVACEAGVKQEDEFGIFTGRHIRLGMFY</sequence>
<keyword evidence="1" id="KW-1185">Reference proteome</keyword>
<dbReference type="AlphaFoldDB" id="A0A914Z1P7"/>